<dbReference type="GO" id="GO:0005524">
    <property type="term" value="F:ATP binding"/>
    <property type="evidence" value="ECO:0007669"/>
    <property type="project" value="UniProtKB-KW"/>
</dbReference>
<proteinExistence type="predicted"/>
<accession>A0A2I1NA65</accession>
<evidence type="ECO:0000256" key="1">
    <source>
        <dbReference type="ARBA" id="ARBA00022448"/>
    </source>
</evidence>
<dbReference type="PANTHER" id="PTHR42781:SF4">
    <property type="entry name" value="SPERMIDINE_PUTRESCINE IMPORT ATP-BINDING PROTEIN POTA"/>
    <property type="match status" value="1"/>
</dbReference>
<protein>
    <submittedName>
        <fullName evidence="5">Molybdenum ABC transporter ATP-binding protein</fullName>
    </submittedName>
</protein>
<evidence type="ECO:0000256" key="3">
    <source>
        <dbReference type="ARBA" id="ARBA00022840"/>
    </source>
</evidence>
<dbReference type="EMBL" id="PKHU01000004">
    <property type="protein sequence ID" value="PKZ29266.1"/>
    <property type="molecule type" value="Genomic_DNA"/>
</dbReference>
<dbReference type="Gene3D" id="3.40.50.300">
    <property type="entry name" value="P-loop containing nucleotide triphosphate hydrolases"/>
    <property type="match status" value="1"/>
</dbReference>
<dbReference type="PROSITE" id="PS50893">
    <property type="entry name" value="ABC_TRANSPORTER_2"/>
    <property type="match status" value="1"/>
</dbReference>
<dbReference type="AlphaFoldDB" id="A0A2I1NA65"/>
<dbReference type="GO" id="GO:0016887">
    <property type="term" value="F:ATP hydrolysis activity"/>
    <property type="evidence" value="ECO:0007669"/>
    <property type="project" value="InterPro"/>
</dbReference>
<evidence type="ECO:0000313" key="5">
    <source>
        <dbReference type="EMBL" id="PKZ29266.1"/>
    </source>
</evidence>
<dbReference type="PANTHER" id="PTHR42781">
    <property type="entry name" value="SPERMIDINE/PUTRESCINE IMPORT ATP-BINDING PROTEIN POTA"/>
    <property type="match status" value="1"/>
</dbReference>
<keyword evidence="2" id="KW-0547">Nucleotide-binding</keyword>
<dbReference type="Proteomes" id="UP000234639">
    <property type="component" value="Unassembled WGS sequence"/>
</dbReference>
<dbReference type="RefSeq" id="WP_101637284.1">
    <property type="nucleotide sequence ID" value="NZ_PKHU01000004.1"/>
</dbReference>
<dbReference type="Pfam" id="PF00005">
    <property type="entry name" value="ABC_tran"/>
    <property type="match status" value="1"/>
</dbReference>
<evidence type="ECO:0000256" key="2">
    <source>
        <dbReference type="ARBA" id="ARBA00022741"/>
    </source>
</evidence>
<organism evidence="5 6">
    <name type="scientific">Campylobacter ureolyticus</name>
    <dbReference type="NCBI Taxonomy" id="827"/>
    <lineage>
        <taxon>Bacteria</taxon>
        <taxon>Pseudomonadati</taxon>
        <taxon>Campylobacterota</taxon>
        <taxon>Epsilonproteobacteria</taxon>
        <taxon>Campylobacterales</taxon>
        <taxon>Campylobacteraceae</taxon>
        <taxon>Campylobacter</taxon>
    </lineage>
</organism>
<dbReference type="PROSITE" id="PS00211">
    <property type="entry name" value="ABC_TRANSPORTER_1"/>
    <property type="match status" value="1"/>
</dbReference>
<dbReference type="InterPro" id="IPR050093">
    <property type="entry name" value="ABC_SmlMolc_Importer"/>
</dbReference>
<comment type="caution">
    <text evidence="5">The sequence shown here is derived from an EMBL/GenBank/DDBJ whole genome shotgun (WGS) entry which is preliminary data.</text>
</comment>
<name>A0A2I1NA65_9BACT</name>
<gene>
    <name evidence="5" type="ORF">CYJ41_05350</name>
</gene>
<dbReference type="InterPro" id="IPR003593">
    <property type="entry name" value="AAA+_ATPase"/>
</dbReference>
<dbReference type="InterPro" id="IPR027417">
    <property type="entry name" value="P-loop_NTPase"/>
</dbReference>
<evidence type="ECO:0000313" key="6">
    <source>
        <dbReference type="Proteomes" id="UP000234639"/>
    </source>
</evidence>
<keyword evidence="1" id="KW-0813">Transport</keyword>
<dbReference type="SUPFAM" id="SSF52540">
    <property type="entry name" value="P-loop containing nucleoside triphosphate hydrolases"/>
    <property type="match status" value="1"/>
</dbReference>
<sequence length="291" mass="32736">MIEFSLKKELFGVNENMELNVKISFKSGSFISLNGESGSGKTTILRCLAGLEKADGFIKVDDEIWQDEKIFLSPQKRRIGFVFQDYALFENLSVKDNFLFVEKDIDHCNKLLDMLGLMSLKDRYPTNLSGGQKQRVALGRAMMRKPKLLLLDEPLSALDPHLRVRLQDEISKIQDLFKTTTILVSHDPNEIYKLANYMFVLKNGKIVKKGTPKEILLKTSGSQKFAFSGTLLNLEKIDTIFVATVSVGQQITQVALASNLGLRIGDEVTISSKAFNLNISKILEKENKDIL</sequence>
<feature type="domain" description="ABC transporter" evidence="4">
    <location>
        <begin position="1"/>
        <end position="228"/>
    </location>
</feature>
<reference evidence="5 6" key="1">
    <citation type="submission" date="2017-12" db="EMBL/GenBank/DDBJ databases">
        <title>Phylogenetic diversity of female urinary microbiome.</title>
        <authorList>
            <person name="Thomas-White K."/>
            <person name="Wolfe A.J."/>
        </authorList>
    </citation>
    <scope>NUCLEOTIDE SEQUENCE [LARGE SCALE GENOMIC DNA]</scope>
    <source>
        <strain evidence="5 6">UMB0112</strain>
    </source>
</reference>
<dbReference type="InterPro" id="IPR017871">
    <property type="entry name" value="ABC_transporter-like_CS"/>
</dbReference>
<keyword evidence="3 5" id="KW-0067">ATP-binding</keyword>
<dbReference type="SMART" id="SM00382">
    <property type="entry name" value="AAA"/>
    <property type="match status" value="1"/>
</dbReference>
<evidence type="ECO:0000259" key="4">
    <source>
        <dbReference type="PROSITE" id="PS50893"/>
    </source>
</evidence>
<dbReference type="InterPro" id="IPR003439">
    <property type="entry name" value="ABC_transporter-like_ATP-bd"/>
</dbReference>